<dbReference type="PANTHER" id="PTHR47481:SF30">
    <property type="entry name" value="CCHC-TYPE DOMAIN-CONTAINING PROTEIN"/>
    <property type="match status" value="1"/>
</dbReference>
<dbReference type="PANTHER" id="PTHR47481">
    <property type="match status" value="1"/>
</dbReference>
<dbReference type="AlphaFoldDB" id="A0A7J9ICD7"/>
<evidence type="ECO:0000313" key="1">
    <source>
        <dbReference type="EMBL" id="MBA0818825.1"/>
    </source>
</evidence>
<dbReference type="OrthoDB" id="1001754at2759"/>
<feature type="non-terminal residue" evidence="1">
    <location>
        <position position="1"/>
    </location>
</feature>
<organism evidence="1 2">
    <name type="scientific">Gossypium harknessii</name>
    <dbReference type="NCBI Taxonomy" id="34285"/>
    <lineage>
        <taxon>Eukaryota</taxon>
        <taxon>Viridiplantae</taxon>
        <taxon>Streptophyta</taxon>
        <taxon>Embryophyta</taxon>
        <taxon>Tracheophyta</taxon>
        <taxon>Spermatophyta</taxon>
        <taxon>Magnoliopsida</taxon>
        <taxon>eudicotyledons</taxon>
        <taxon>Gunneridae</taxon>
        <taxon>Pentapetalae</taxon>
        <taxon>rosids</taxon>
        <taxon>malvids</taxon>
        <taxon>Malvales</taxon>
        <taxon>Malvaceae</taxon>
        <taxon>Malvoideae</taxon>
        <taxon>Gossypium</taxon>
    </lineage>
</organism>
<dbReference type="Proteomes" id="UP000593560">
    <property type="component" value="Unassembled WGS sequence"/>
</dbReference>
<proteinExistence type="predicted"/>
<accession>A0A7J9ICD7</accession>
<evidence type="ECO:0000313" key="2">
    <source>
        <dbReference type="Proteomes" id="UP000593560"/>
    </source>
</evidence>
<sequence length="243" mass="26178">WLLSSVSTGVLPHLIGLDSSAQIWNAIVALYGSKTTSSLASCGEIISDHEHVTTILNGLPPEYEPVITIVTASQVPYIVQGVTTILLDAETRQRVVVCEAPSSANLVSSQAPTAVNETVSTPVYRHSCNTRGRGRGCGRSYGSRVQCQLCGKPCHLVDWCYHRFDASYKSIGYRPPLDPQASLSMFGPGYSTSPWMTPATTINQNAPSGWYCPPTQCSNWTNPFLHTSPQLGSMSTLAFALAP</sequence>
<protein>
    <submittedName>
        <fullName evidence="1">Uncharacterized protein</fullName>
    </submittedName>
</protein>
<gene>
    <name evidence="1" type="ORF">Gohar_021134</name>
</gene>
<dbReference type="EMBL" id="JABFAD010324711">
    <property type="protein sequence ID" value="MBA0818825.1"/>
    <property type="molecule type" value="Genomic_DNA"/>
</dbReference>
<comment type="caution">
    <text evidence="1">The sequence shown here is derived from an EMBL/GenBank/DDBJ whole genome shotgun (WGS) entry which is preliminary data.</text>
</comment>
<name>A0A7J9ICD7_9ROSI</name>
<reference evidence="1 2" key="1">
    <citation type="journal article" date="2019" name="Genome Biol. Evol.">
        <title>Insights into the evolution of the New World diploid cottons (Gossypium, subgenus Houzingenia) based on genome sequencing.</title>
        <authorList>
            <person name="Grover C.E."/>
            <person name="Arick M.A. 2nd"/>
            <person name="Thrash A."/>
            <person name="Conover J.L."/>
            <person name="Sanders W.S."/>
            <person name="Peterson D.G."/>
            <person name="Frelichowski J.E."/>
            <person name="Scheffler J.A."/>
            <person name="Scheffler B.E."/>
            <person name="Wendel J.F."/>
        </authorList>
    </citation>
    <scope>NUCLEOTIDE SEQUENCE [LARGE SCALE GENOMIC DNA]</scope>
    <source>
        <strain evidence="1">0</strain>
        <tissue evidence="1">Leaf</tissue>
    </source>
</reference>
<keyword evidence="2" id="KW-1185">Reference proteome</keyword>